<evidence type="ECO:0000259" key="1">
    <source>
        <dbReference type="Pfam" id="PF18588"/>
    </source>
</evidence>
<dbReference type="EMBL" id="QXXQ01000014">
    <property type="protein sequence ID" value="RID90312.1"/>
    <property type="molecule type" value="Genomic_DNA"/>
</dbReference>
<proteinExistence type="predicted"/>
<name>A0A398BIP8_9RHOB</name>
<accession>A0A398BIP8</accession>
<dbReference type="InterPro" id="IPR039367">
    <property type="entry name" value="Och1-like"/>
</dbReference>
<dbReference type="InterPro" id="IPR029058">
    <property type="entry name" value="AB_hydrolase_fold"/>
</dbReference>
<dbReference type="InterPro" id="IPR041307">
    <property type="entry name" value="WcbI"/>
</dbReference>
<dbReference type="OrthoDB" id="7869360at2"/>
<evidence type="ECO:0000313" key="2">
    <source>
        <dbReference type="EMBL" id="RID90312.1"/>
    </source>
</evidence>
<dbReference type="Proteomes" id="UP000266649">
    <property type="component" value="Unassembled WGS sequence"/>
</dbReference>
<dbReference type="Pfam" id="PF18588">
    <property type="entry name" value="WcbI"/>
    <property type="match status" value="1"/>
</dbReference>
<dbReference type="SUPFAM" id="SSF53448">
    <property type="entry name" value="Nucleotide-diphospho-sugar transferases"/>
    <property type="match status" value="1"/>
</dbReference>
<dbReference type="PANTHER" id="PTHR31834">
    <property type="entry name" value="INITIATION-SPECIFIC ALPHA-1,6-MANNOSYLTRANSFERASE"/>
    <property type="match status" value="1"/>
</dbReference>
<dbReference type="GO" id="GO:0000009">
    <property type="term" value="F:alpha-1,6-mannosyltransferase activity"/>
    <property type="evidence" value="ECO:0007669"/>
    <property type="project" value="InterPro"/>
</dbReference>
<dbReference type="AlphaFoldDB" id="A0A398BIP8"/>
<dbReference type="Gene3D" id="3.90.550.20">
    <property type="match status" value="1"/>
</dbReference>
<dbReference type="RefSeq" id="WP_119136215.1">
    <property type="nucleotide sequence ID" value="NZ_QXXQ01000014.1"/>
</dbReference>
<dbReference type="GO" id="GO:0006487">
    <property type="term" value="P:protein N-linked glycosylation"/>
    <property type="evidence" value="ECO:0007669"/>
    <property type="project" value="TreeGrafter"/>
</dbReference>
<protein>
    <recommendedName>
        <fullName evidence="1">Polysaccharide biosynthesis enzyme WcbI domain-containing protein</fullName>
    </recommendedName>
</protein>
<keyword evidence="3" id="KW-1185">Reference proteome</keyword>
<dbReference type="PANTHER" id="PTHR31834:SF1">
    <property type="entry name" value="INITIATION-SPECIFIC ALPHA-1,6-MANNOSYLTRANSFERASE"/>
    <property type="match status" value="1"/>
</dbReference>
<dbReference type="InterPro" id="IPR029044">
    <property type="entry name" value="Nucleotide-diphossugar_trans"/>
</dbReference>
<feature type="domain" description="Polysaccharide biosynthesis enzyme WcbI" evidence="1">
    <location>
        <begin position="2"/>
        <end position="197"/>
    </location>
</feature>
<evidence type="ECO:0000313" key="3">
    <source>
        <dbReference type="Proteomes" id="UP000266649"/>
    </source>
</evidence>
<comment type="caution">
    <text evidence="2">The sequence shown here is derived from an EMBL/GenBank/DDBJ whole genome shotgun (WGS) entry which is preliminary data.</text>
</comment>
<sequence length="862" mass="96497">MKILVLGNCQARPVSQLLGLATGATMLEPVVLHLARSEEAPVHEARMREVDLIVAQATQDAFSPAHVASSGIRARHAGKVLVWPNLFYAGQQPWLRYVTHARLGRILGPLDTYHDLRILGDWYQARTGHNPLPVINPDAVTRCALDDLRLREANCDVIVSDLIEAEAHRRPLFFTFNHPANWLLHRLVQRVCDRAGLIPRPFTPPEQEPLARIVPPSLWHGPDSGFPLQGLLPDLQQSGVHLPDPPERLDMSQLRDWSFACYDRQAEALQDHANLRFTPQMPTMPASEGSAQAVWVSTRKTILFETENLVCILHDRGSDQLVMTFAGSGLRPQRNRVWAEEPLEKLGCSVLGFVAKAPNWYPQRDMQRAIDHLANDPALQGFKRRLGYGSSMGGYALLRYGKALQLDMAFVLAPQCSIDPADITDPRFNRFFDPALHPAMKLQPQDIDFPVVALFDPLDVVDNAHMREITRSGEVVPLPVRNAGHVVAELVAGTERLARVLHNLASGNIVGLRHDIQRWRRGALTRPLRVALQASRRHKATAFRIFKTRCAAIDPGGWANILLPLCQAGYGAQLQDEMRRALEKTPENHVLLLAHAVACRQAGDEDRAMEYARHAHRLHPGQFSTFFLERHGKAAARTPARPEQPTPIPAPIENLCRNVMLYWADDTPPPSVRDVVGQWQEIYADWTVTLFSQASAGAWLQDRCGVEIARLFRKCRLPAMQADFFRVFWAIEEGGIYSDITLAPLVCPGFAATGKDLVVMRRFHGRIVNSIFYARKGSADLKQVAYHILQAMSLQTDQNVWSVTGPGAWIAALGQEETTTLGIIPDQEMYETYVKRSMYQASTRGSSQHWSQDQLTASIYLG</sequence>
<reference evidence="2 3" key="1">
    <citation type="submission" date="2018-09" db="EMBL/GenBank/DDBJ databases">
        <title>Gemmobacter lutimaris sp. nov., a marine bacterium isolated from tidal flat.</title>
        <authorList>
            <person name="Lee D.W."/>
            <person name="Yoo Y."/>
            <person name="Kim J.-J."/>
            <person name="Kim B.S."/>
        </authorList>
    </citation>
    <scope>NUCLEOTIDE SEQUENCE [LARGE SCALE GENOMIC DNA]</scope>
    <source>
        <strain evidence="2 3">YJ-T1-11</strain>
    </source>
</reference>
<organism evidence="2 3">
    <name type="scientific">Gemmobacter lutimaris</name>
    <dbReference type="NCBI Taxonomy" id="2306023"/>
    <lineage>
        <taxon>Bacteria</taxon>
        <taxon>Pseudomonadati</taxon>
        <taxon>Pseudomonadota</taxon>
        <taxon>Alphaproteobacteria</taxon>
        <taxon>Rhodobacterales</taxon>
        <taxon>Paracoccaceae</taxon>
        <taxon>Gemmobacter</taxon>
    </lineage>
</organism>
<dbReference type="SUPFAM" id="SSF53474">
    <property type="entry name" value="alpha/beta-Hydrolases"/>
    <property type="match status" value="1"/>
</dbReference>
<gene>
    <name evidence="2" type="ORF">D2N39_18265</name>
</gene>
<dbReference type="Gene3D" id="3.40.50.12080">
    <property type="match status" value="2"/>
</dbReference>